<keyword evidence="1" id="KW-0472">Membrane</keyword>
<proteinExistence type="predicted"/>
<dbReference type="Proteomes" id="UP001057375">
    <property type="component" value="Unassembled WGS sequence"/>
</dbReference>
<dbReference type="EMBL" id="BQXS01010002">
    <property type="protein sequence ID" value="GKT32524.1"/>
    <property type="molecule type" value="Genomic_DNA"/>
</dbReference>
<evidence type="ECO:0000313" key="2">
    <source>
        <dbReference type="EMBL" id="GKT32524.1"/>
    </source>
</evidence>
<protein>
    <submittedName>
        <fullName evidence="2">Uncharacterized protein</fullName>
    </submittedName>
</protein>
<keyword evidence="1" id="KW-1133">Transmembrane helix</keyword>
<evidence type="ECO:0000313" key="3">
    <source>
        <dbReference type="Proteomes" id="UP001057375"/>
    </source>
</evidence>
<feature type="transmembrane region" description="Helical" evidence="1">
    <location>
        <begin position="194"/>
        <end position="221"/>
    </location>
</feature>
<reference evidence="2" key="1">
    <citation type="submission" date="2022-03" db="EMBL/GenBank/DDBJ databases">
        <title>Draft genome sequence of Aduncisulcus paluster, a free-living microaerophilic Fornicata.</title>
        <authorList>
            <person name="Yuyama I."/>
            <person name="Kume K."/>
            <person name="Tamura T."/>
            <person name="Inagaki Y."/>
            <person name="Hashimoto T."/>
        </authorList>
    </citation>
    <scope>NUCLEOTIDE SEQUENCE</scope>
    <source>
        <strain evidence="2">NY0171</strain>
    </source>
</reference>
<keyword evidence="1" id="KW-0812">Transmembrane</keyword>
<keyword evidence="3" id="KW-1185">Reference proteome</keyword>
<evidence type="ECO:0000256" key="1">
    <source>
        <dbReference type="SAM" id="Phobius"/>
    </source>
</evidence>
<gene>
    <name evidence="2" type="ORF">ADUPG1_006662</name>
</gene>
<sequence>MTLELTIGSETVSLTTDDFLSFNNQECNVRPEDMRVIENRGIEEDDMETYFYYFSEFENPIYQEVEYGTDATINVFRDSTSSISIAKSYFKISLDPISEGCSENEIECSPFCLSMMYPKTLKIGITPGYLFHYNFSISKNNVLFDDWAHLSTESFSCSVVNSIPIDELSIFLYDTKNNCGLYETTYGGSFGDNYIIGVVFCFLFFGLATLCLIYCICICIYTKCETSGKCDECSLFFLEWRERREKQREIEMARYDRFEPPIMHPPTSMVESSIRVDPEQLGGSLLDSSYRMKPTEEELLALQAIDGFDMDTMKSFLEKIF</sequence>
<comment type="caution">
    <text evidence="2">The sequence shown here is derived from an EMBL/GenBank/DDBJ whole genome shotgun (WGS) entry which is preliminary data.</text>
</comment>
<organism evidence="2 3">
    <name type="scientific">Aduncisulcus paluster</name>
    <dbReference type="NCBI Taxonomy" id="2918883"/>
    <lineage>
        <taxon>Eukaryota</taxon>
        <taxon>Metamonada</taxon>
        <taxon>Carpediemonas-like organisms</taxon>
        <taxon>Aduncisulcus</taxon>
    </lineage>
</organism>
<accession>A0ABQ5KJ31</accession>
<name>A0ABQ5KJ31_9EUKA</name>